<dbReference type="GO" id="GO:0016639">
    <property type="term" value="F:oxidoreductase activity, acting on the CH-NH2 group of donors, NAD or NADP as acceptor"/>
    <property type="evidence" value="ECO:0007669"/>
    <property type="project" value="UniProtKB-UniRule"/>
</dbReference>
<comment type="catalytic activity">
    <reaction evidence="6">
        <text>L-aspartate + NAD(+) + H2O = oxaloacetate + NH4(+) + NADH + H(+)</text>
        <dbReference type="Rhea" id="RHEA:11788"/>
        <dbReference type="ChEBI" id="CHEBI:15377"/>
        <dbReference type="ChEBI" id="CHEBI:15378"/>
        <dbReference type="ChEBI" id="CHEBI:16452"/>
        <dbReference type="ChEBI" id="CHEBI:28938"/>
        <dbReference type="ChEBI" id="CHEBI:29991"/>
        <dbReference type="ChEBI" id="CHEBI:57540"/>
        <dbReference type="ChEBI" id="CHEBI:57945"/>
        <dbReference type="EC" id="1.4.1.21"/>
    </reaction>
</comment>
<dbReference type="PATRIC" id="fig|1526658.3.peg.1606"/>
<evidence type="ECO:0000256" key="2">
    <source>
        <dbReference type="ARBA" id="ARBA00022642"/>
    </source>
</evidence>
<dbReference type="Proteomes" id="UP000037822">
    <property type="component" value="Unassembled WGS sequence"/>
</dbReference>
<dbReference type="Gene3D" id="3.40.50.720">
    <property type="entry name" value="NAD(P)-binding Rossmann-like Domain"/>
    <property type="match status" value="1"/>
</dbReference>
<evidence type="ECO:0000256" key="1">
    <source>
        <dbReference type="ARBA" id="ARBA00008331"/>
    </source>
</evidence>
<feature type="domain" description="Aspartate dehydrogenase" evidence="7">
    <location>
        <begin position="174"/>
        <end position="260"/>
    </location>
</feature>
<evidence type="ECO:0000256" key="5">
    <source>
        <dbReference type="ARBA" id="ARBA00023027"/>
    </source>
</evidence>
<keyword evidence="4 6" id="KW-0560">Oxidoreductase</keyword>
<evidence type="ECO:0000259" key="7">
    <source>
        <dbReference type="Pfam" id="PF01958"/>
    </source>
</evidence>
<accession>A0A0N1F2T2</accession>
<keyword evidence="2 6" id="KW-0662">Pyridine nucleotide biosynthesis</keyword>
<keyword evidence="10" id="KW-1185">Reference proteome</keyword>
<feature type="binding site" evidence="6">
    <location>
        <position position="196"/>
    </location>
    <ligand>
        <name>NAD(+)</name>
        <dbReference type="ChEBI" id="CHEBI:57540"/>
    </ligand>
</feature>
<dbReference type="InterPro" id="IPR005106">
    <property type="entry name" value="Asp/hSer_DH_NAD-bd"/>
</dbReference>
<dbReference type="UniPathway" id="UPA00253">
    <property type="reaction ID" value="UER00456"/>
</dbReference>
<proteinExistence type="inferred from homology"/>
<dbReference type="SUPFAM" id="SSF55347">
    <property type="entry name" value="Glyceraldehyde-3-phosphate dehydrogenase-like, C-terminal domain"/>
    <property type="match status" value="1"/>
</dbReference>
<dbReference type="InterPro" id="IPR002811">
    <property type="entry name" value="Asp_DH"/>
</dbReference>
<comment type="similarity">
    <text evidence="1 6">Belongs to the L-aspartate dehydrogenase family.</text>
</comment>
<dbReference type="GO" id="GO:0051287">
    <property type="term" value="F:NAD binding"/>
    <property type="evidence" value="ECO:0007669"/>
    <property type="project" value="UniProtKB-UniRule"/>
</dbReference>
<keyword evidence="3 6" id="KW-0521">NADP</keyword>
<dbReference type="Pfam" id="PF01958">
    <property type="entry name" value="Asp_DH_C"/>
    <property type="match status" value="1"/>
</dbReference>
<dbReference type="Gene3D" id="3.30.360.10">
    <property type="entry name" value="Dihydrodipicolinate Reductase, domain 2"/>
    <property type="match status" value="1"/>
</dbReference>
<protein>
    <recommendedName>
        <fullName evidence="6">L-aspartate dehydrogenase</fullName>
        <ecNumber evidence="6">1.4.1.21</ecNumber>
    </recommendedName>
</protein>
<dbReference type="InterPro" id="IPR020626">
    <property type="entry name" value="Asp_DH_prok"/>
</dbReference>
<dbReference type="PANTHER" id="PTHR31873">
    <property type="entry name" value="L-ASPARTATE DEHYDROGENASE-RELATED"/>
    <property type="match status" value="1"/>
</dbReference>
<feature type="domain" description="Aspartate/homoserine dehydrogenase NAD-binding" evidence="8">
    <location>
        <begin position="16"/>
        <end position="126"/>
    </location>
</feature>
<feature type="active site" evidence="6">
    <location>
        <position position="226"/>
    </location>
</feature>
<feature type="binding site" evidence="6">
    <location>
        <position position="130"/>
    </location>
    <ligand>
        <name>NAD(+)</name>
        <dbReference type="ChEBI" id="CHEBI:57540"/>
    </ligand>
</feature>
<evidence type="ECO:0000256" key="3">
    <source>
        <dbReference type="ARBA" id="ARBA00022857"/>
    </source>
</evidence>
<comment type="caution">
    <text evidence="9">The sequence shown here is derived from an EMBL/GenBank/DDBJ whole genome shotgun (WGS) entry which is preliminary data.</text>
</comment>
<name>A0A0N1F2T2_9HYPH</name>
<dbReference type="HAMAP" id="MF_01265">
    <property type="entry name" value="NadX"/>
    <property type="match status" value="1"/>
</dbReference>
<organism evidence="9 10">
    <name type="scientific">Bosea vaviloviae</name>
    <dbReference type="NCBI Taxonomy" id="1526658"/>
    <lineage>
        <taxon>Bacteria</taxon>
        <taxon>Pseudomonadati</taxon>
        <taxon>Pseudomonadota</taxon>
        <taxon>Alphaproteobacteria</taxon>
        <taxon>Hyphomicrobiales</taxon>
        <taxon>Boseaceae</taxon>
        <taxon>Bosea</taxon>
    </lineage>
</organism>
<reference evidence="9 10" key="1">
    <citation type="submission" date="2015-07" db="EMBL/GenBank/DDBJ databases">
        <title>Whole genome sequencing of Bosea vaviloviae isolated from cave pool.</title>
        <authorList>
            <person name="Tan N.E.H."/>
            <person name="Lee Y.P."/>
            <person name="Gan H.M."/>
            <person name="Barton H."/>
            <person name="Savka M.A."/>
        </authorList>
    </citation>
    <scope>NUCLEOTIDE SEQUENCE [LARGE SCALE GENOMIC DNA]</scope>
    <source>
        <strain evidence="9 10">SD260</strain>
    </source>
</reference>
<sequence length="274" mass="28046">MGRRAGVKSRRVVLIGFGAIASDIAAALLAASEPGYALGVLLRPDSPSRPRVPDSCTALASLDEVEAYAPDLVIEAAGHAAVRDSVPGCLALGLPVLISSIGALHGEALLADLVATARKGGGRLLLASGALGGLDYVRAVRHATQLDLRYESRKPPAAWSAELQRLGHDPATLSQPVTLFSGTAREAAALYPQNLNVAAALALAGPGFEATGVDVVCDPAATGNMHVVTASSEFGTMALTIANRPSPANPKSSWIVAQALLAAVEQHFSPVVML</sequence>
<dbReference type="GO" id="GO:0033735">
    <property type="term" value="F:aspartate dehydrogenase [NAD(P)+] activity"/>
    <property type="evidence" value="ECO:0007669"/>
    <property type="project" value="UniProtKB-EC"/>
</dbReference>
<dbReference type="SUPFAM" id="SSF51735">
    <property type="entry name" value="NAD(P)-binding Rossmann-fold domains"/>
    <property type="match status" value="1"/>
</dbReference>
<dbReference type="Pfam" id="PF03447">
    <property type="entry name" value="NAD_binding_3"/>
    <property type="match status" value="1"/>
</dbReference>
<comment type="miscellaneous">
    <text evidence="6">The iminoaspartate product is unstable in aqueous solution and can decompose to oxaloacetate and ammonia.</text>
</comment>
<dbReference type="GO" id="GO:0050661">
    <property type="term" value="F:NADP binding"/>
    <property type="evidence" value="ECO:0007669"/>
    <property type="project" value="UniProtKB-UniRule"/>
</dbReference>
<dbReference type="EC" id="1.4.1.21" evidence="6"/>
<gene>
    <name evidence="6" type="primary">nadX</name>
    <name evidence="9" type="ORF">AE618_20930</name>
</gene>
<comment type="catalytic activity">
    <reaction evidence="6">
        <text>L-aspartate + NADP(+) + H2O = oxaloacetate + NH4(+) + NADPH + H(+)</text>
        <dbReference type="Rhea" id="RHEA:11784"/>
        <dbReference type="ChEBI" id="CHEBI:15377"/>
        <dbReference type="ChEBI" id="CHEBI:15378"/>
        <dbReference type="ChEBI" id="CHEBI:16452"/>
        <dbReference type="ChEBI" id="CHEBI:28938"/>
        <dbReference type="ChEBI" id="CHEBI:29991"/>
        <dbReference type="ChEBI" id="CHEBI:57783"/>
        <dbReference type="ChEBI" id="CHEBI:58349"/>
        <dbReference type="EC" id="1.4.1.21"/>
    </reaction>
</comment>
<dbReference type="PANTHER" id="PTHR31873:SF6">
    <property type="entry name" value="ASPARTATE DEHYDROGENASE DOMAIN-CONTAINING PROTEIN"/>
    <property type="match status" value="1"/>
</dbReference>
<dbReference type="InterPro" id="IPR036291">
    <property type="entry name" value="NAD(P)-bd_dom_sf"/>
</dbReference>
<comment type="function">
    <text evidence="6">Specifically catalyzes the NAD or NADP-dependent dehydrogenation of L-aspartate to iminoaspartate.</text>
</comment>
<evidence type="ECO:0000259" key="8">
    <source>
        <dbReference type="Pfam" id="PF03447"/>
    </source>
</evidence>
<comment type="pathway">
    <text evidence="6">Cofactor biosynthesis; NAD(+) biosynthesis; iminoaspartate from L-aspartate (dehydrogenase route): step 1/1.</text>
</comment>
<evidence type="ECO:0000313" key="10">
    <source>
        <dbReference type="Proteomes" id="UP000037822"/>
    </source>
</evidence>
<evidence type="ECO:0000256" key="6">
    <source>
        <dbReference type="HAMAP-Rule" id="MF_01265"/>
    </source>
</evidence>
<dbReference type="PIRSF" id="PIRSF005227">
    <property type="entry name" value="Asp_dh_NAD_syn"/>
    <property type="match status" value="1"/>
</dbReference>
<dbReference type="AlphaFoldDB" id="A0A0N1F2T2"/>
<keyword evidence="5 6" id="KW-0520">NAD</keyword>
<dbReference type="NCBIfam" id="NF009828">
    <property type="entry name" value="PRK13303.1-3"/>
    <property type="match status" value="1"/>
</dbReference>
<dbReference type="InterPro" id="IPR011182">
    <property type="entry name" value="L-Asp_DH"/>
</dbReference>
<dbReference type="OrthoDB" id="8456681at2"/>
<evidence type="ECO:0000256" key="4">
    <source>
        <dbReference type="ARBA" id="ARBA00023002"/>
    </source>
</evidence>
<evidence type="ECO:0000313" key="9">
    <source>
        <dbReference type="EMBL" id="KPH78886.1"/>
    </source>
</evidence>
<dbReference type="GO" id="GO:0009435">
    <property type="term" value="P:NAD+ biosynthetic process"/>
    <property type="evidence" value="ECO:0007669"/>
    <property type="project" value="UniProtKB-UniRule"/>
</dbReference>
<dbReference type="EMBL" id="LGSZ01000053">
    <property type="protein sequence ID" value="KPH78886.1"/>
    <property type="molecule type" value="Genomic_DNA"/>
</dbReference>